<dbReference type="AlphaFoldDB" id="A0A429ZVI2"/>
<feature type="domain" description="Resolvase/invertase-type recombinase catalytic" evidence="1">
    <location>
        <begin position="34"/>
        <end position="124"/>
    </location>
</feature>
<name>A0A429ZVI2_9ENTE</name>
<gene>
    <name evidence="2" type="ORF">CBF35_00015</name>
</gene>
<dbReference type="GeneID" id="98566736"/>
<dbReference type="Pfam" id="PF00239">
    <property type="entry name" value="Resolvase"/>
    <property type="match status" value="1"/>
</dbReference>
<keyword evidence="3" id="KW-1185">Reference proteome</keyword>
<dbReference type="Gene3D" id="3.40.50.1390">
    <property type="entry name" value="Resolvase, N-terminal catalytic domain"/>
    <property type="match status" value="1"/>
</dbReference>
<proteinExistence type="predicted"/>
<dbReference type="InterPro" id="IPR006119">
    <property type="entry name" value="Resolv_N"/>
</dbReference>
<dbReference type="RefSeq" id="WP_126777863.1">
    <property type="nucleotide sequence ID" value="NZ_NGJU01000001.1"/>
</dbReference>
<organism evidence="2 3">
    <name type="scientific">Vagococcus salmoninarum</name>
    <dbReference type="NCBI Taxonomy" id="2739"/>
    <lineage>
        <taxon>Bacteria</taxon>
        <taxon>Bacillati</taxon>
        <taxon>Bacillota</taxon>
        <taxon>Bacilli</taxon>
        <taxon>Lactobacillales</taxon>
        <taxon>Enterococcaceae</taxon>
        <taxon>Vagococcus</taxon>
    </lineage>
</organism>
<evidence type="ECO:0000259" key="1">
    <source>
        <dbReference type="Pfam" id="PF00239"/>
    </source>
</evidence>
<accession>A0A429ZVI2</accession>
<dbReference type="EMBL" id="NGJU01000001">
    <property type="protein sequence ID" value="RST97710.1"/>
    <property type="molecule type" value="Genomic_DNA"/>
</dbReference>
<comment type="caution">
    <text evidence="2">The sequence shown here is derived from an EMBL/GenBank/DDBJ whole genome shotgun (WGS) entry which is preliminary data.</text>
</comment>
<reference evidence="2 3" key="1">
    <citation type="submission" date="2017-05" db="EMBL/GenBank/DDBJ databases">
        <title>Vagococcus spp. assemblies.</title>
        <authorList>
            <person name="Gulvik C.A."/>
        </authorList>
    </citation>
    <scope>NUCLEOTIDE SEQUENCE [LARGE SCALE GENOMIC DNA]</scope>
    <source>
        <strain evidence="2 3">NCFB 2777</strain>
    </source>
</reference>
<evidence type="ECO:0000313" key="2">
    <source>
        <dbReference type="EMBL" id="RST97710.1"/>
    </source>
</evidence>
<dbReference type="SUPFAM" id="SSF53041">
    <property type="entry name" value="Resolvase-like"/>
    <property type="match status" value="1"/>
</dbReference>
<dbReference type="GO" id="GO:0003677">
    <property type="term" value="F:DNA binding"/>
    <property type="evidence" value="ECO:0007669"/>
    <property type="project" value="InterPro"/>
</dbReference>
<dbReference type="InterPro" id="IPR036162">
    <property type="entry name" value="Resolvase-like_N_sf"/>
</dbReference>
<sequence length="149" mass="17644">MKKIGFVLHKKNKAMMLKTCHDVWTLQDSKTVAQEIKEVIKRNKEAEFYIHSLKDLEMQLIQYYPLFLILKEQNKLLYILEKEELTNYSDESLFNILYQLAELENHIISERTIRGIEKARLDGVVPGRPKLEEKKSKKLRSITIVEIKP</sequence>
<dbReference type="GO" id="GO:0000150">
    <property type="term" value="F:DNA strand exchange activity"/>
    <property type="evidence" value="ECO:0007669"/>
    <property type="project" value="InterPro"/>
</dbReference>
<protein>
    <recommendedName>
        <fullName evidence="1">Resolvase/invertase-type recombinase catalytic domain-containing protein</fullName>
    </recommendedName>
</protein>
<dbReference type="Proteomes" id="UP000287239">
    <property type="component" value="Unassembled WGS sequence"/>
</dbReference>
<evidence type="ECO:0000313" key="3">
    <source>
        <dbReference type="Proteomes" id="UP000287239"/>
    </source>
</evidence>